<keyword evidence="12 17" id="KW-0472">Membrane</keyword>
<comment type="function">
    <text evidence="17">Catalyzes the conjugation of the 1'-hydroxyl group of D-myo-inositol-3-phosphate (also named L-myo-inositol-1-phosphate) with a lipid tail of cytidine diphosphate diacylglycerol (CDP-DAG), forming phosphatidylinositol phosphate (PIP) and CMP. PIP is a precursor of phosphatidylinositol (PI) which is an essential lipid required for cell wall formation.</text>
</comment>
<dbReference type="HAMAP" id="MF_02241">
    <property type="entry name" value="PIP_synthase"/>
    <property type="match status" value="1"/>
</dbReference>
<feature type="binding site" evidence="17">
    <location>
        <position position="80"/>
    </location>
    <ligand>
        <name>a CDP-1,2-diacyl-sn-glycerol</name>
        <dbReference type="ChEBI" id="CHEBI:58332"/>
    </ligand>
</feature>
<proteinExistence type="inferred from homology"/>
<dbReference type="InterPro" id="IPR044268">
    <property type="entry name" value="PIP_synthase_PgsA1"/>
</dbReference>
<dbReference type="EMBL" id="JAGSOH010000085">
    <property type="protein sequence ID" value="MBR7829418.1"/>
    <property type="molecule type" value="Genomic_DNA"/>
</dbReference>
<dbReference type="NCBIfam" id="NF045883">
    <property type="entry name" value="PIPSynth"/>
    <property type="match status" value="1"/>
</dbReference>
<evidence type="ECO:0000256" key="4">
    <source>
        <dbReference type="ARBA" id="ARBA00010441"/>
    </source>
</evidence>
<feature type="transmembrane region" description="Helical" evidence="17">
    <location>
        <begin position="51"/>
        <end position="68"/>
    </location>
</feature>
<feature type="transmembrane region" description="Helical" evidence="17">
    <location>
        <begin position="112"/>
        <end position="131"/>
    </location>
</feature>
<evidence type="ECO:0000256" key="15">
    <source>
        <dbReference type="ARBA" id="ARBA00033137"/>
    </source>
</evidence>
<keyword evidence="21" id="KW-1185">Reference proteome</keyword>
<comment type="caution">
    <text evidence="17">Lacks conserved residue(s) required for the propagation of feature annotation.</text>
</comment>
<evidence type="ECO:0000313" key="21">
    <source>
        <dbReference type="Proteomes" id="UP000676325"/>
    </source>
</evidence>
<comment type="caution">
    <text evidence="20">The sequence shown here is derived from an EMBL/GenBank/DDBJ whole genome shotgun (WGS) entry which is preliminary data.</text>
</comment>
<evidence type="ECO:0000256" key="1">
    <source>
        <dbReference type="ARBA" id="ARBA00004651"/>
    </source>
</evidence>
<evidence type="ECO:0000256" key="13">
    <source>
        <dbReference type="ARBA" id="ARBA00023935"/>
    </source>
</evidence>
<evidence type="ECO:0000256" key="8">
    <source>
        <dbReference type="ARBA" id="ARBA00022692"/>
    </source>
</evidence>
<comment type="pathway">
    <text evidence="2 17">Phospholipid metabolism; phosphatidylinositol phosphate biosynthesis.</text>
</comment>
<feature type="binding site" evidence="17">
    <location>
        <position position="74"/>
    </location>
    <ligand>
        <name>a CDP-1,2-diacyl-sn-glycerol</name>
        <dbReference type="ChEBI" id="CHEBI:58332"/>
    </ligand>
</feature>
<evidence type="ECO:0000256" key="14">
    <source>
        <dbReference type="ARBA" id="ARBA00024082"/>
    </source>
</evidence>
<protein>
    <recommendedName>
        <fullName evidence="14 17">Phosphatidylinositol phosphate synthase</fullName>
        <shortName evidence="17">PIP synthase</shortName>
        <ecNumber evidence="17">2.7.8.-</ecNumber>
    </recommendedName>
    <alternativeName>
        <fullName evidence="15 17">CDP-diacylglycerol--D-myo-inositol-3-phosphate 3-phosphatidyltransferase</fullName>
    </alternativeName>
</protein>
<evidence type="ECO:0000256" key="18">
    <source>
        <dbReference type="RuleBase" id="RU003750"/>
    </source>
</evidence>
<dbReference type="GO" id="GO:0016780">
    <property type="term" value="F:phosphotransferase activity, for other substituted phosphate groups"/>
    <property type="evidence" value="ECO:0007669"/>
    <property type="project" value="UniProtKB-UniRule"/>
</dbReference>
<feature type="transmembrane region" description="Helical" evidence="17">
    <location>
        <begin position="20"/>
        <end position="45"/>
    </location>
</feature>
<dbReference type="GO" id="GO:0000287">
    <property type="term" value="F:magnesium ion binding"/>
    <property type="evidence" value="ECO:0007669"/>
    <property type="project" value="UniProtKB-UniRule"/>
</dbReference>
<evidence type="ECO:0000256" key="10">
    <source>
        <dbReference type="ARBA" id="ARBA00022842"/>
    </source>
</evidence>
<dbReference type="PROSITE" id="PS00379">
    <property type="entry name" value="CDP_ALCOHOL_P_TRANSF"/>
    <property type="match status" value="1"/>
</dbReference>
<name>A0A941EEV9_9ACTN</name>
<evidence type="ECO:0000256" key="12">
    <source>
        <dbReference type="ARBA" id="ARBA00023136"/>
    </source>
</evidence>
<comment type="similarity">
    <text evidence="4 17 18">Belongs to the CDP-alcohol phosphatidyltransferase class-I family.</text>
</comment>
<evidence type="ECO:0000256" key="17">
    <source>
        <dbReference type="HAMAP-Rule" id="MF_02241"/>
    </source>
</evidence>
<keyword evidence="10 17" id="KW-0460">Magnesium</keyword>
<sequence>MLNRYARAFFTRAITPIARFLLGLGVGPDTVTLLGTLGVCASAILLFPRGYMLGGTLAVTAFIFSDLLDGTMARMSGRTSKWGGFLDATLDRFGDAAIFGSLAYYFAVNHKIGMFLACMICLISGMVTSYARAKAESLGFRCDVGLVERGERLVGSLVSTGLDGLGVPFVQAVAFWALAAGSTVTVVQRMLYVRKQALALAAAGQGGLDAPGTPAQSAPPTGPAPAGPAPAANDQEAS</sequence>
<keyword evidence="7 17" id="KW-0808">Transferase</keyword>
<comment type="subunit">
    <text evidence="5 17">Homodimer.</text>
</comment>
<feature type="binding site" evidence="17">
    <location>
        <position position="70"/>
    </location>
    <ligand>
        <name>a CDP-1,2-diacyl-sn-glycerol</name>
        <dbReference type="ChEBI" id="CHEBI:58332"/>
    </ligand>
</feature>
<comment type="catalytic activity">
    <reaction evidence="16 17">
        <text>a CDP-1,2-diacyl-sn-glycerol + 1D-myo-inositol 3-phosphate = a 1,2-diacyl-sn-glycero-3-phospho-(1D-myo-inositol-3-phosphate) + CMP + H(+)</text>
        <dbReference type="Rhea" id="RHEA:60504"/>
        <dbReference type="ChEBI" id="CHEBI:15378"/>
        <dbReference type="ChEBI" id="CHEBI:58088"/>
        <dbReference type="ChEBI" id="CHEBI:58332"/>
        <dbReference type="ChEBI" id="CHEBI:58401"/>
        <dbReference type="ChEBI" id="CHEBI:60377"/>
    </reaction>
</comment>
<dbReference type="InterPro" id="IPR043130">
    <property type="entry name" value="CDP-OH_PTrfase_TM_dom"/>
</dbReference>
<dbReference type="RefSeq" id="WP_212520553.1">
    <property type="nucleotide sequence ID" value="NZ_JAGSOH010000085.1"/>
</dbReference>
<evidence type="ECO:0000256" key="11">
    <source>
        <dbReference type="ARBA" id="ARBA00022989"/>
    </source>
</evidence>
<dbReference type="Proteomes" id="UP000676325">
    <property type="component" value="Unassembled WGS sequence"/>
</dbReference>
<feature type="binding site" evidence="17">
    <location>
        <position position="87"/>
    </location>
    <ligand>
        <name>Mg(2+)</name>
        <dbReference type="ChEBI" id="CHEBI:18420"/>
        <label>1</label>
    </ligand>
</feature>
<keyword evidence="11 17" id="KW-1133">Transmembrane helix</keyword>
<feature type="binding site" evidence="17">
    <location>
        <begin position="29"/>
        <end position="32"/>
    </location>
    <ligand>
        <name>a CDP-1,2-diacyl-sn-glycerol</name>
        <dbReference type="ChEBI" id="CHEBI:58332"/>
    </ligand>
</feature>
<keyword evidence="17" id="KW-0443">Lipid metabolism</keyword>
<organism evidence="20 21">
    <name type="scientific">Actinospica acidithermotolerans</name>
    <dbReference type="NCBI Taxonomy" id="2828514"/>
    <lineage>
        <taxon>Bacteria</taxon>
        <taxon>Bacillati</taxon>
        <taxon>Actinomycetota</taxon>
        <taxon>Actinomycetes</taxon>
        <taxon>Catenulisporales</taxon>
        <taxon>Actinospicaceae</taxon>
        <taxon>Actinospica</taxon>
    </lineage>
</organism>
<dbReference type="EC" id="2.7.8.-" evidence="17"/>
<evidence type="ECO:0000256" key="6">
    <source>
        <dbReference type="ARBA" id="ARBA00022475"/>
    </source>
</evidence>
<keyword evidence="8 17" id="KW-0812">Transmembrane</keyword>
<comment type="pathway">
    <text evidence="3">Lipid metabolism.</text>
</comment>
<feature type="active site" description="Proton acceptor" evidence="17">
    <location>
        <position position="91"/>
    </location>
</feature>
<feature type="binding site" evidence="17">
    <location>
        <position position="87"/>
    </location>
    <ligand>
        <name>Mg(2+)</name>
        <dbReference type="ChEBI" id="CHEBI:18420"/>
        <label>2</label>
    </ligand>
</feature>
<feature type="binding site" evidence="17">
    <location>
        <position position="66"/>
    </location>
    <ligand>
        <name>Mg(2+)</name>
        <dbReference type="ChEBI" id="CHEBI:18420"/>
        <label>2</label>
    </ligand>
</feature>
<comment type="catalytic activity">
    <reaction evidence="13 17">
        <text>1,2-di-(9Z-octadecenoyl)-sn-glycero-3-cytidine-5'-diphosphate + 1D-myo-inositol 3-phosphate = 1,2-di-(9Z-octadecenoyl)-sn-glycero-3-phospho-(1D-myo-inositol-3-phosphate) + CMP + H(+)</text>
        <dbReference type="Rhea" id="RHEA:61216"/>
        <dbReference type="ChEBI" id="CHEBI:15378"/>
        <dbReference type="ChEBI" id="CHEBI:58401"/>
        <dbReference type="ChEBI" id="CHEBI:60377"/>
        <dbReference type="ChEBI" id="CHEBI:85356"/>
        <dbReference type="ChEBI" id="CHEBI:144472"/>
    </reaction>
</comment>
<evidence type="ECO:0000256" key="2">
    <source>
        <dbReference type="ARBA" id="ARBA00004805"/>
    </source>
</evidence>
<dbReference type="Gene3D" id="1.20.120.1760">
    <property type="match status" value="1"/>
</dbReference>
<feature type="binding site" evidence="17">
    <location>
        <position position="91"/>
    </location>
    <ligand>
        <name>Mg(2+)</name>
        <dbReference type="ChEBI" id="CHEBI:18420"/>
        <label>2</label>
    </ligand>
</feature>
<comment type="subcellular location">
    <subcellularLocation>
        <location evidence="1 17">Cell membrane</location>
        <topology evidence="1 17">Multi-pass membrane protein</topology>
    </subcellularLocation>
</comment>
<evidence type="ECO:0000256" key="16">
    <source>
        <dbReference type="ARBA" id="ARBA00048865"/>
    </source>
</evidence>
<evidence type="ECO:0000256" key="3">
    <source>
        <dbReference type="ARBA" id="ARBA00005189"/>
    </source>
</evidence>
<evidence type="ECO:0000256" key="9">
    <source>
        <dbReference type="ARBA" id="ARBA00022723"/>
    </source>
</evidence>
<feature type="compositionally biased region" description="Low complexity" evidence="19">
    <location>
        <begin position="210"/>
        <end position="219"/>
    </location>
</feature>
<keyword evidence="17" id="KW-0594">Phospholipid biosynthesis</keyword>
<gene>
    <name evidence="20" type="ORF">KDK95_24135</name>
</gene>
<keyword evidence="6 17" id="KW-1003">Cell membrane</keyword>
<evidence type="ECO:0000313" key="20">
    <source>
        <dbReference type="EMBL" id="MBR7829418.1"/>
    </source>
</evidence>
<reference evidence="20" key="1">
    <citation type="submission" date="2021-04" db="EMBL/GenBank/DDBJ databases">
        <title>Genome based classification of Actinospica acidithermotolerans sp. nov., an actinobacterium isolated from an Indonesian hot spring.</title>
        <authorList>
            <person name="Kusuma A.B."/>
            <person name="Putra K.E."/>
            <person name="Nafisah S."/>
            <person name="Loh J."/>
            <person name="Nouioui I."/>
            <person name="Goodfellow M."/>
        </authorList>
    </citation>
    <scope>NUCLEOTIDE SEQUENCE</scope>
    <source>
        <strain evidence="20">MGRD01-02</strain>
    </source>
</reference>
<keyword evidence="17" id="KW-1208">Phospholipid metabolism</keyword>
<evidence type="ECO:0000256" key="5">
    <source>
        <dbReference type="ARBA" id="ARBA00011738"/>
    </source>
</evidence>
<dbReference type="Pfam" id="PF01066">
    <property type="entry name" value="CDP-OH_P_transf"/>
    <property type="match status" value="1"/>
</dbReference>
<keyword evidence="17" id="KW-0444">Lipid biosynthesis</keyword>
<feature type="region of interest" description="Disordered" evidence="19">
    <location>
        <begin position="206"/>
        <end position="238"/>
    </location>
</feature>
<dbReference type="InterPro" id="IPR048254">
    <property type="entry name" value="CDP_ALCOHOL_P_TRANSF_CS"/>
</dbReference>
<dbReference type="InterPro" id="IPR000462">
    <property type="entry name" value="CDP-OH_P_trans"/>
</dbReference>
<feature type="binding site" evidence="17">
    <location>
        <position position="66"/>
    </location>
    <ligand>
        <name>Mg(2+)</name>
        <dbReference type="ChEBI" id="CHEBI:18420"/>
        <label>1</label>
    </ligand>
</feature>
<keyword evidence="9 17" id="KW-0479">Metal-binding</keyword>
<dbReference type="GO" id="GO:0005886">
    <property type="term" value="C:plasma membrane"/>
    <property type="evidence" value="ECO:0007669"/>
    <property type="project" value="UniProtKB-SubCell"/>
</dbReference>
<comment type="cofactor">
    <cofactor evidence="17">
        <name>Mg(2+)</name>
        <dbReference type="ChEBI" id="CHEBI:18420"/>
    </cofactor>
    <text evidence="17">Contains a di-nuclear catalytic Mg(2+) center.</text>
</comment>
<evidence type="ECO:0000256" key="19">
    <source>
        <dbReference type="SAM" id="MobiDB-lite"/>
    </source>
</evidence>
<feature type="binding site" evidence="17">
    <location>
        <position position="69"/>
    </location>
    <ligand>
        <name>Mg(2+)</name>
        <dbReference type="ChEBI" id="CHEBI:18420"/>
        <label>1</label>
    </ligand>
</feature>
<accession>A0A941EEV9</accession>
<dbReference type="GO" id="GO:0008654">
    <property type="term" value="P:phospholipid biosynthetic process"/>
    <property type="evidence" value="ECO:0007669"/>
    <property type="project" value="UniProtKB-UniRule"/>
</dbReference>
<evidence type="ECO:0000256" key="7">
    <source>
        <dbReference type="ARBA" id="ARBA00022679"/>
    </source>
</evidence>
<dbReference type="AlphaFoldDB" id="A0A941EEV9"/>